<dbReference type="PANTHER" id="PTHR19328">
    <property type="entry name" value="HEDGEHOG-INTERACTING PROTEIN"/>
    <property type="match status" value="1"/>
</dbReference>
<name>A0ABT9MD06_9DEIO</name>
<dbReference type="InterPro" id="IPR011041">
    <property type="entry name" value="Quinoprot_gluc/sorb_DH_b-prop"/>
</dbReference>
<evidence type="ECO:0000313" key="4">
    <source>
        <dbReference type="Proteomes" id="UP001232163"/>
    </source>
</evidence>
<evidence type="ECO:0000313" key="3">
    <source>
        <dbReference type="EMBL" id="MDP9764487.1"/>
    </source>
</evidence>
<sequence length="375" mass="40589">MSRHSVRAALTGAALLTTLALAQGAPQVRFTPYATGLKQVTTLTHAGDDSGRLYATLQPGQVRVIEGGNVRPTPFLDLSALTRAGGERGLLGLTFDPKYKTNRRLYVHYTDRNGDTVLARYTATPDFSRADPNSAKVLFTTKQPYANHNGGQLAFGPDGFLYLGLGDGGSGGDPQNNGQNLNSPLGKILRFDVSGDDAKPAPGNPFLNRQGANPHIWAYGLRNPWRFSFDRQTGDLIIADVGQNAFEEVNRQPRNSKGGENYGWRTREGRTCFEPANGCRTQGLTEPVLVYGRQEGQSITGGYVYRGQSMPTLKGQYVFADFATGTVWAARTTGTTWNKASLGKVENPSTFGEDEAGEVYVAEYGSGRVLKLGRP</sequence>
<dbReference type="InterPro" id="IPR011042">
    <property type="entry name" value="6-blade_b-propeller_TolB-like"/>
</dbReference>
<comment type="caution">
    <text evidence="3">The sequence shown here is derived from an EMBL/GenBank/DDBJ whole genome shotgun (WGS) entry which is preliminary data.</text>
</comment>
<feature type="chain" id="PRO_5046156394" evidence="1">
    <location>
        <begin position="23"/>
        <end position="375"/>
    </location>
</feature>
<dbReference type="SUPFAM" id="SSF50952">
    <property type="entry name" value="Soluble quinoprotein glucose dehydrogenase"/>
    <property type="match status" value="1"/>
</dbReference>
<keyword evidence="4" id="KW-1185">Reference proteome</keyword>
<reference evidence="3 4" key="1">
    <citation type="submission" date="2023-07" db="EMBL/GenBank/DDBJ databases">
        <title>Genomic Encyclopedia of Type Strains, Phase IV (KMG-IV): sequencing the most valuable type-strain genomes for metagenomic binning, comparative biology and taxonomic classification.</title>
        <authorList>
            <person name="Goeker M."/>
        </authorList>
    </citation>
    <scope>NUCLEOTIDE SEQUENCE [LARGE SCALE GENOMIC DNA]</scope>
    <source>
        <strain evidence="3 4">NIO-1023</strain>
    </source>
</reference>
<dbReference type="Proteomes" id="UP001232163">
    <property type="component" value="Unassembled WGS sequence"/>
</dbReference>
<dbReference type="PANTHER" id="PTHR19328:SF75">
    <property type="entry name" value="ALDOSE SUGAR DEHYDROGENASE YLII"/>
    <property type="match status" value="1"/>
</dbReference>
<dbReference type="InterPro" id="IPR012938">
    <property type="entry name" value="Glc/Sorbosone_DH"/>
</dbReference>
<dbReference type="EMBL" id="JAURUR010000005">
    <property type="protein sequence ID" value="MDP9764487.1"/>
    <property type="molecule type" value="Genomic_DNA"/>
</dbReference>
<keyword evidence="1" id="KW-0732">Signal</keyword>
<dbReference type="RefSeq" id="WP_307466045.1">
    <property type="nucleotide sequence ID" value="NZ_JAURUR010000005.1"/>
</dbReference>
<evidence type="ECO:0000256" key="1">
    <source>
        <dbReference type="SAM" id="SignalP"/>
    </source>
</evidence>
<gene>
    <name evidence="3" type="ORF">QO006_001925</name>
</gene>
<protein>
    <submittedName>
        <fullName evidence="3">Glucose/arabinose dehydrogenase</fullName>
    </submittedName>
</protein>
<organism evidence="3 4">
    <name type="scientific">Deinococcus enclensis</name>
    <dbReference type="NCBI Taxonomy" id="1049582"/>
    <lineage>
        <taxon>Bacteria</taxon>
        <taxon>Thermotogati</taxon>
        <taxon>Deinococcota</taxon>
        <taxon>Deinococci</taxon>
        <taxon>Deinococcales</taxon>
        <taxon>Deinococcaceae</taxon>
        <taxon>Deinococcus</taxon>
    </lineage>
</organism>
<feature type="signal peptide" evidence="1">
    <location>
        <begin position="1"/>
        <end position="22"/>
    </location>
</feature>
<accession>A0ABT9MD06</accession>
<dbReference type="Gene3D" id="2.120.10.30">
    <property type="entry name" value="TolB, C-terminal domain"/>
    <property type="match status" value="1"/>
</dbReference>
<proteinExistence type="predicted"/>
<dbReference type="Pfam" id="PF07995">
    <property type="entry name" value="GSDH"/>
    <property type="match status" value="1"/>
</dbReference>
<evidence type="ECO:0000259" key="2">
    <source>
        <dbReference type="Pfam" id="PF07995"/>
    </source>
</evidence>
<feature type="domain" description="Glucose/Sorbosone dehydrogenase" evidence="2">
    <location>
        <begin position="48"/>
        <end position="334"/>
    </location>
</feature>